<keyword evidence="12" id="KW-1185">Reference proteome</keyword>
<dbReference type="Gene3D" id="1.10.8.430">
    <property type="entry name" value="Helical domain of apoptotic protease-activating factors"/>
    <property type="match status" value="1"/>
</dbReference>
<feature type="domain" description="Disease resistance protein winged helix" evidence="9">
    <location>
        <begin position="443"/>
        <end position="514"/>
    </location>
</feature>
<keyword evidence="2" id="KW-0433">Leucine-rich repeat</keyword>
<evidence type="ECO:0000256" key="1">
    <source>
        <dbReference type="ARBA" id="ARBA00008894"/>
    </source>
</evidence>
<dbReference type="Gene3D" id="1.20.5.4130">
    <property type="match status" value="1"/>
</dbReference>
<dbReference type="InterPro" id="IPR041118">
    <property type="entry name" value="Rx_N"/>
</dbReference>
<dbReference type="Pfam" id="PF18052">
    <property type="entry name" value="Rx_N"/>
    <property type="match status" value="1"/>
</dbReference>
<evidence type="ECO:0000259" key="9">
    <source>
        <dbReference type="Pfam" id="PF23559"/>
    </source>
</evidence>
<dbReference type="PANTHER" id="PTHR36766:SF70">
    <property type="entry name" value="DISEASE RESISTANCE PROTEIN RGA4"/>
    <property type="match status" value="1"/>
</dbReference>
<dbReference type="InterPro" id="IPR036388">
    <property type="entry name" value="WH-like_DNA-bd_sf"/>
</dbReference>
<sequence>MADALLVPTVHVALETAINLASAHVGPFPGIGNDFARLVSTLTMIQAFLRDAEEKQVAYLWAKLWLELLERVTFDAENLLDDFNYEMNRRRIEIQNQTKRKVCFFFFSLFNSIAFRRKMAKQIREINVNFERIHEDAMALGIVEQFHFERALSSPSGGRFIKNREIDPETIDTSFVGRDDDVSTILAQLTATDNNETISVLPIVGMGGIGKTAVARKVFNDPNIKKHFDKRMWVCVSEDFNADRLFRLMLESLKEPMPKVENTEVKVKQLKKLLDGRKYLLVLDDVWEKRSEQWDDFLESLIGISQAMGSWILVTTRDRGVASIMGISSPPWSLKELSDDQCWLILKENAFGTGEVPNGLQHVGFKIAQRCRGLPLAASVLGGMLRNKGEDEWPTLDDQLRTLKLGIQSLGGDEITVVTEILKLSFDRLPHPSLKKCLAYCSIFPRGFQMERNQLIQLWAAEGFLHPRLEMHMEEVGNKYFTILLDSNLFQDGEKDDYGNVLNCKMHDLVYDMVQFISKSKTRSLKDSTEADFLDRTFRYLAVESSGGEEIQFPLNKSFRYITTLFLLENKSINIDGWISSLTSLRVLNLASSDVEELPESINKLSHLRCLDSSDTPIKILPESLCQLNNLQTIRVRDCKSLTKFPNNFKNLVNLRHFDFFSGDKSSDMTPLDIGQLRSLQTLPFFNIGEEAGRQIGQLRNLNNLSGSLEIRNLELVRSKKEAESANLIEKPNINELRLLWNESDNLRENDNEYNQVLEGLHPHQNLKGLTIERFFGDKLSTWIGKLGKLVKFELRNCRNCKELPTLGYMPFLTYLHLEGLDNITTIGPSFYGESIMHSGGSSQLFPALEHLILENMLNLREWVEALDHDGIVVVFPVLNTMRIKRCPQIATFPSHFPCLKNLHVEHINNGSSIVTCISNSFRTLTSLSIDNMNGFTELPYTHIVGSTQNLVGHGSLEELHVCRCHSLKSISIPRVHPYLNALRKLRIFMCSELTHLSIPQIYESEWDSSSSSSSTCPPRPPLEELEIWGCPNLISFPIDLTRRPSLSFLDIPYCKKLTDLPKGKLCSLTSLRSLEIGPFSETTEQQSFLDLFDALPKPMHPYLPFLWKMSLVGWPHWESLPDQLQYLSALTYLELDGFGVKSLPDWFGKLSSLERLYLYNCKKLENLPSHQSMRSLTRLTELRIEMCPLLTERCNSESSSSSSTDPISEWSKISHIPRIIINGQRIKG</sequence>
<dbReference type="InterPro" id="IPR058922">
    <property type="entry name" value="WHD_DRP"/>
</dbReference>
<evidence type="ECO:0000313" key="12">
    <source>
        <dbReference type="Proteomes" id="UP001652660"/>
    </source>
</evidence>
<feature type="domain" description="Disease resistance R13L4/SHOC-2-like LRR" evidence="10">
    <location>
        <begin position="554"/>
        <end position="667"/>
    </location>
</feature>
<dbReference type="InterPro" id="IPR027417">
    <property type="entry name" value="P-loop_NTPase"/>
</dbReference>
<dbReference type="InterPro" id="IPR032675">
    <property type="entry name" value="LRR_dom_sf"/>
</dbReference>
<dbReference type="RefSeq" id="XP_027120274.1">
    <property type="nucleotide sequence ID" value="XM_027264473.1"/>
</dbReference>
<proteinExistence type="inferred from homology"/>
<dbReference type="InterPro" id="IPR042197">
    <property type="entry name" value="Apaf_helical"/>
</dbReference>
<organism evidence="12 13">
    <name type="scientific">Coffea arabica</name>
    <name type="common">Arabian coffee</name>
    <dbReference type="NCBI Taxonomy" id="13443"/>
    <lineage>
        <taxon>Eukaryota</taxon>
        <taxon>Viridiplantae</taxon>
        <taxon>Streptophyta</taxon>
        <taxon>Embryophyta</taxon>
        <taxon>Tracheophyta</taxon>
        <taxon>Spermatophyta</taxon>
        <taxon>Magnoliopsida</taxon>
        <taxon>eudicotyledons</taxon>
        <taxon>Gunneridae</taxon>
        <taxon>Pentapetalae</taxon>
        <taxon>asterids</taxon>
        <taxon>lamiids</taxon>
        <taxon>Gentianales</taxon>
        <taxon>Rubiaceae</taxon>
        <taxon>Ixoroideae</taxon>
        <taxon>Gardenieae complex</taxon>
        <taxon>Bertiereae - Coffeeae clade</taxon>
        <taxon>Coffeeae</taxon>
        <taxon>Coffea</taxon>
    </lineage>
</organism>
<dbReference type="GO" id="GO:0043531">
    <property type="term" value="F:ADP binding"/>
    <property type="evidence" value="ECO:0007669"/>
    <property type="project" value="InterPro"/>
</dbReference>
<keyword evidence="6" id="KW-0067">ATP-binding</keyword>
<gene>
    <name evidence="13 14" type="primary">LOC113737211</name>
</gene>
<protein>
    <submittedName>
        <fullName evidence="13 14">Disease resistance protein RGA3</fullName>
    </submittedName>
</protein>
<dbReference type="AlphaFoldDB" id="A0A6P6WXX0"/>
<dbReference type="PANTHER" id="PTHR36766">
    <property type="entry name" value="PLANT BROAD-SPECTRUM MILDEW RESISTANCE PROTEIN RPW8"/>
    <property type="match status" value="1"/>
</dbReference>
<reference evidence="12" key="1">
    <citation type="journal article" date="2025" name="Foods">
        <title>Unveiling the Microbial Signatures of Arabica Coffee Cherries: Insights into Ripeness Specific Diversity, Functional Traits, and Implications for Quality and Safety.</title>
        <authorList>
            <consortium name="RefSeq"/>
            <person name="Tenea G.N."/>
            <person name="Cifuentes V."/>
            <person name="Reyes P."/>
            <person name="Cevallos-Vallejos M."/>
        </authorList>
    </citation>
    <scope>NUCLEOTIDE SEQUENCE [LARGE SCALE GENOMIC DNA]</scope>
</reference>
<evidence type="ECO:0000313" key="14">
    <source>
        <dbReference type="RefSeq" id="XP_071939648.1"/>
    </source>
</evidence>
<dbReference type="Gene3D" id="3.80.10.10">
    <property type="entry name" value="Ribonuclease Inhibitor"/>
    <property type="match status" value="3"/>
</dbReference>
<comment type="similarity">
    <text evidence="1">Belongs to the disease resistance NB-LRR family.</text>
</comment>
<evidence type="ECO:0000256" key="6">
    <source>
        <dbReference type="ARBA" id="ARBA00022840"/>
    </source>
</evidence>
<evidence type="ECO:0000256" key="2">
    <source>
        <dbReference type="ARBA" id="ARBA00022614"/>
    </source>
</evidence>
<dbReference type="Pfam" id="PF23598">
    <property type="entry name" value="LRR_14"/>
    <property type="match status" value="1"/>
</dbReference>
<dbReference type="Pfam" id="PF00931">
    <property type="entry name" value="NB-ARC"/>
    <property type="match status" value="1"/>
</dbReference>
<evidence type="ECO:0000259" key="10">
    <source>
        <dbReference type="Pfam" id="PF23598"/>
    </source>
</evidence>
<dbReference type="FunFam" id="1.10.10.10:FF:000322">
    <property type="entry name" value="Probable disease resistance protein At1g63360"/>
    <property type="match status" value="1"/>
</dbReference>
<name>A0A6P6WXX0_COFAR</name>
<dbReference type="OrthoDB" id="5279713at2759"/>
<evidence type="ECO:0000259" key="7">
    <source>
        <dbReference type="Pfam" id="PF00931"/>
    </source>
</evidence>
<dbReference type="InterPro" id="IPR002182">
    <property type="entry name" value="NB-ARC"/>
</dbReference>
<feature type="domain" description="R13L1/DRL21-like LRR repeat region" evidence="11">
    <location>
        <begin position="696"/>
        <end position="820"/>
    </location>
</feature>
<feature type="domain" description="NB-ARC" evidence="7">
    <location>
        <begin position="179"/>
        <end position="351"/>
    </location>
</feature>
<dbReference type="GO" id="GO:0005524">
    <property type="term" value="F:ATP binding"/>
    <property type="evidence" value="ECO:0007669"/>
    <property type="project" value="UniProtKB-KW"/>
</dbReference>
<dbReference type="InterPro" id="IPR055414">
    <property type="entry name" value="LRR_R13L4/SHOC2-like"/>
</dbReference>
<dbReference type="SUPFAM" id="SSF52058">
    <property type="entry name" value="L domain-like"/>
    <property type="match status" value="2"/>
</dbReference>
<dbReference type="FunFam" id="3.40.50.300:FF:001091">
    <property type="entry name" value="Probable disease resistance protein At1g61300"/>
    <property type="match status" value="1"/>
</dbReference>
<dbReference type="Gene3D" id="1.10.10.10">
    <property type="entry name" value="Winged helix-like DNA-binding domain superfamily/Winged helix DNA-binding domain"/>
    <property type="match status" value="1"/>
</dbReference>
<dbReference type="GO" id="GO:0051607">
    <property type="term" value="P:defense response to virus"/>
    <property type="evidence" value="ECO:0007669"/>
    <property type="project" value="UniProtKB-ARBA"/>
</dbReference>
<dbReference type="Pfam" id="PF23559">
    <property type="entry name" value="WHD_DRP"/>
    <property type="match status" value="1"/>
</dbReference>
<evidence type="ECO:0000313" key="13">
    <source>
        <dbReference type="RefSeq" id="XP_027120274.1"/>
    </source>
</evidence>
<dbReference type="InterPro" id="IPR056789">
    <property type="entry name" value="LRR_R13L1-DRL21"/>
</dbReference>
<feature type="domain" description="R13L1/DRL21-like LRR repeat region" evidence="11">
    <location>
        <begin position="1120"/>
        <end position="1185"/>
    </location>
</feature>
<dbReference type="SUPFAM" id="SSF52540">
    <property type="entry name" value="P-loop containing nucleoside triphosphate hydrolases"/>
    <property type="match status" value="1"/>
</dbReference>
<keyword evidence="5" id="KW-0611">Plant defense</keyword>
<evidence type="ECO:0000256" key="3">
    <source>
        <dbReference type="ARBA" id="ARBA00022737"/>
    </source>
</evidence>
<evidence type="ECO:0000259" key="11">
    <source>
        <dbReference type="Pfam" id="PF25019"/>
    </source>
</evidence>
<accession>A0A6P6WXX0</accession>
<keyword evidence="3" id="KW-0677">Repeat</keyword>
<dbReference type="Pfam" id="PF25019">
    <property type="entry name" value="LRR_R13L1-DRL21"/>
    <property type="match status" value="2"/>
</dbReference>
<reference evidence="13" key="2">
    <citation type="submission" date="2025-04" db="UniProtKB">
        <authorList>
            <consortium name="RefSeq"/>
        </authorList>
    </citation>
    <scope>IDENTIFICATION</scope>
    <source>
        <tissue evidence="13 14">Leaves</tissue>
    </source>
</reference>
<keyword evidence="4" id="KW-0547">Nucleotide-binding</keyword>
<evidence type="ECO:0000256" key="4">
    <source>
        <dbReference type="ARBA" id="ARBA00022741"/>
    </source>
</evidence>
<dbReference type="PRINTS" id="PR00364">
    <property type="entry name" value="DISEASERSIST"/>
</dbReference>
<feature type="domain" description="Disease resistance N-terminal" evidence="8">
    <location>
        <begin position="10"/>
        <end position="100"/>
    </location>
</feature>
<dbReference type="GeneID" id="113737211"/>
<dbReference type="RefSeq" id="XP_071939648.1">
    <property type="nucleotide sequence ID" value="XM_072083547.1"/>
</dbReference>
<dbReference type="Proteomes" id="UP001652660">
    <property type="component" value="Chromosome 3e"/>
</dbReference>
<evidence type="ECO:0000256" key="5">
    <source>
        <dbReference type="ARBA" id="ARBA00022821"/>
    </source>
</evidence>
<evidence type="ECO:0000259" key="8">
    <source>
        <dbReference type="Pfam" id="PF18052"/>
    </source>
</evidence>
<dbReference type="Gene3D" id="3.40.50.300">
    <property type="entry name" value="P-loop containing nucleotide triphosphate hydrolases"/>
    <property type="match status" value="1"/>
</dbReference>